<evidence type="ECO:0000313" key="3">
    <source>
        <dbReference type="Proteomes" id="UP000828251"/>
    </source>
</evidence>
<feature type="region of interest" description="Disordered" evidence="1">
    <location>
        <begin position="1"/>
        <end position="60"/>
    </location>
</feature>
<dbReference type="AlphaFoldDB" id="A0A9D3ZUN2"/>
<comment type="caution">
    <text evidence="2">The sequence shown here is derived from an EMBL/GenBank/DDBJ whole genome shotgun (WGS) entry which is preliminary data.</text>
</comment>
<evidence type="ECO:0000313" key="2">
    <source>
        <dbReference type="EMBL" id="KAH1067401.1"/>
    </source>
</evidence>
<organism evidence="2 3">
    <name type="scientific">Gossypium stocksii</name>
    <dbReference type="NCBI Taxonomy" id="47602"/>
    <lineage>
        <taxon>Eukaryota</taxon>
        <taxon>Viridiplantae</taxon>
        <taxon>Streptophyta</taxon>
        <taxon>Embryophyta</taxon>
        <taxon>Tracheophyta</taxon>
        <taxon>Spermatophyta</taxon>
        <taxon>Magnoliopsida</taxon>
        <taxon>eudicotyledons</taxon>
        <taxon>Gunneridae</taxon>
        <taxon>Pentapetalae</taxon>
        <taxon>rosids</taxon>
        <taxon>malvids</taxon>
        <taxon>Malvales</taxon>
        <taxon>Malvaceae</taxon>
        <taxon>Malvoideae</taxon>
        <taxon>Gossypium</taxon>
    </lineage>
</organism>
<name>A0A9D3ZUN2_9ROSI</name>
<protein>
    <submittedName>
        <fullName evidence="2">Uncharacterized protein</fullName>
    </submittedName>
</protein>
<accession>A0A9D3ZUN2</accession>
<proteinExistence type="predicted"/>
<evidence type="ECO:0000256" key="1">
    <source>
        <dbReference type="SAM" id="MobiDB-lite"/>
    </source>
</evidence>
<sequence>MLNVQNPKSSEQKTPNFLSQGIDPNTHKKLPKPIVQQVKKRNNSRDSNYKQNLENARATT</sequence>
<dbReference type="Proteomes" id="UP000828251">
    <property type="component" value="Unassembled WGS sequence"/>
</dbReference>
<dbReference type="EMBL" id="JAIQCV010000009">
    <property type="protein sequence ID" value="KAH1067401.1"/>
    <property type="molecule type" value="Genomic_DNA"/>
</dbReference>
<reference evidence="2 3" key="1">
    <citation type="journal article" date="2021" name="Plant Biotechnol. J.">
        <title>Multi-omics assisted identification of the key and species-specific regulatory components of drought-tolerant mechanisms in Gossypium stocksii.</title>
        <authorList>
            <person name="Yu D."/>
            <person name="Ke L."/>
            <person name="Zhang D."/>
            <person name="Wu Y."/>
            <person name="Sun Y."/>
            <person name="Mei J."/>
            <person name="Sun J."/>
            <person name="Sun Y."/>
        </authorList>
    </citation>
    <scope>NUCLEOTIDE SEQUENCE [LARGE SCALE GENOMIC DNA]</scope>
    <source>
        <strain evidence="3">cv. E1</strain>
        <tissue evidence="2">Leaf</tissue>
    </source>
</reference>
<feature type="compositionally biased region" description="Polar residues" evidence="1">
    <location>
        <begin position="1"/>
        <end position="23"/>
    </location>
</feature>
<keyword evidence="3" id="KW-1185">Reference proteome</keyword>
<feature type="compositionally biased region" description="Polar residues" evidence="1">
    <location>
        <begin position="49"/>
        <end position="60"/>
    </location>
</feature>
<gene>
    <name evidence="2" type="ORF">J1N35_032388</name>
</gene>